<feature type="transmembrane region" description="Helical" evidence="7">
    <location>
        <begin position="203"/>
        <end position="231"/>
    </location>
</feature>
<protein>
    <recommendedName>
        <fullName evidence="8">Peptidase S54 rhomboid domain-containing protein</fullName>
    </recommendedName>
</protein>
<name>A0A291QRE6_9BACT</name>
<keyword evidence="6 7" id="KW-0472">Membrane</keyword>
<keyword evidence="10" id="KW-1185">Reference proteome</keyword>
<feature type="transmembrane region" description="Helical" evidence="7">
    <location>
        <begin position="160"/>
        <end position="180"/>
    </location>
</feature>
<evidence type="ECO:0000256" key="4">
    <source>
        <dbReference type="ARBA" id="ARBA00022801"/>
    </source>
</evidence>
<dbReference type="KEGG" id="cbae:COR50_04890"/>
<evidence type="ECO:0000256" key="3">
    <source>
        <dbReference type="ARBA" id="ARBA00022692"/>
    </source>
</evidence>
<feature type="transmembrane region" description="Helical" evidence="7">
    <location>
        <begin position="266"/>
        <end position="285"/>
    </location>
</feature>
<feature type="transmembrane region" description="Helical" evidence="7">
    <location>
        <begin position="322"/>
        <end position="341"/>
    </location>
</feature>
<evidence type="ECO:0000256" key="2">
    <source>
        <dbReference type="ARBA" id="ARBA00009045"/>
    </source>
</evidence>
<proteinExistence type="inferred from homology"/>
<dbReference type="EMBL" id="CP023777">
    <property type="protein sequence ID" value="ATL46568.1"/>
    <property type="molecule type" value="Genomic_DNA"/>
</dbReference>
<evidence type="ECO:0000259" key="8">
    <source>
        <dbReference type="Pfam" id="PF01694"/>
    </source>
</evidence>
<evidence type="ECO:0000256" key="5">
    <source>
        <dbReference type="ARBA" id="ARBA00022989"/>
    </source>
</evidence>
<dbReference type="SUPFAM" id="SSF144091">
    <property type="entry name" value="Rhomboid-like"/>
    <property type="match status" value="1"/>
</dbReference>
<feature type="transmembrane region" description="Helical" evidence="7">
    <location>
        <begin position="348"/>
        <end position="369"/>
    </location>
</feature>
<keyword evidence="5 7" id="KW-1133">Transmembrane helix</keyword>
<feature type="transmembrane region" description="Helical" evidence="7">
    <location>
        <begin position="297"/>
        <end position="316"/>
    </location>
</feature>
<dbReference type="OrthoDB" id="9778341at2"/>
<comment type="similarity">
    <text evidence="2">Belongs to the peptidase S54 family.</text>
</comment>
<dbReference type="PANTHER" id="PTHR43731">
    <property type="entry name" value="RHOMBOID PROTEASE"/>
    <property type="match status" value="1"/>
</dbReference>
<sequence length="373" mass="41192">MPINLSPKVYTRFRLDPSARQLFLAACLEAAKHLQWDVTYLSANSFIARDRGDITGEIHEVIFHIIGESGEIISRTITNNNSKADREENSQVIRAISQEFNHVWNSHNTPGGQTHLVAQWQEAIAHYKSIGKDKTARNNDFFKNILGIFIPGKGYEVTPVIIGLNVLVYILMVITGTNPIDPSVADVVKWGANNRELVMSGQWWRLITSAFLHGGIIHLLFNMYAFVYIGVMLEPILGRLRFIIAYVLAALLASIASIWYHDVSSVGVGASGAIFGMYGVFLALLTTNFIDKHVRKGLLSSIGLFVVFNLAIGAGGNIDNSAHIGGLIGGLICGYIFYLSLKKPDNKSLFANTNFLACLVILAVCWFLLRSIH</sequence>
<reference evidence="9 10" key="1">
    <citation type="submission" date="2017-10" db="EMBL/GenBank/DDBJ databases">
        <title>Paenichitinophaga pekingensis gen. nov., sp. nov., isolated from activated sludge.</title>
        <authorList>
            <person name="Jin D."/>
            <person name="Kong X."/>
            <person name="Deng Y."/>
            <person name="Bai Z."/>
        </authorList>
    </citation>
    <scope>NUCLEOTIDE SEQUENCE [LARGE SCALE GENOMIC DNA]</scope>
    <source>
        <strain evidence="9 10">13</strain>
    </source>
</reference>
<dbReference type="InterPro" id="IPR035952">
    <property type="entry name" value="Rhomboid-like_sf"/>
</dbReference>
<feature type="transmembrane region" description="Helical" evidence="7">
    <location>
        <begin position="243"/>
        <end position="260"/>
    </location>
</feature>
<dbReference type="InterPro" id="IPR050925">
    <property type="entry name" value="Rhomboid_protease_S54"/>
</dbReference>
<dbReference type="AlphaFoldDB" id="A0A291QRE6"/>
<dbReference type="GO" id="GO:0016020">
    <property type="term" value="C:membrane"/>
    <property type="evidence" value="ECO:0007669"/>
    <property type="project" value="UniProtKB-SubCell"/>
</dbReference>
<gene>
    <name evidence="9" type="ORF">COR50_04890</name>
</gene>
<comment type="subcellular location">
    <subcellularLocation>
        <location evidence="1">Membrane</location>
        <topology evidence="1">Multi-pass membrane protein</topology>
    </subcellularLocation>
</comment>
<dbReference type="InterPro" id="IPR022764">
    <property type="entry name" value="Peptidase_S54_rhomboid_dom"/>
</dbReference>
<evidence type="ECO:0000313" key="10">
    <source>
        <dbReference type="Proteomes" id="UP000220133"/>
    </source>
</evidence>
<dbReference type="Proteomes" id="UP000220133">
    <property type="component" value="Chromosome"/>
</dbReference>
<evidence type="ECO:0000313" key="9">
    <source>
        <dbReference type="EMBL" id="ATL46568.1"/>
    </source>
</evidence>
<evidence type="ECO:0000256" key="1">
    <source>
        <dbReference type="ARBA" id="ARBA00004141"/>
    </source>
</evidence>
<evidence type="ECO:0000256" key="7">
    <source>
        <dbReference type="SAM" id="Phobius"/>
    </source>
</evidence>
<organism evidence="9 10">
    <name type="scientific">Chitinophaga caeni</name>
    <dbReference type="NCBI Taxonomy" id="2029983"/>
    <lineage>
        <taxon>Bacteria</taxon>
        <taxon>Pseudomonadati</taxon>
        <taxon>Bacteroidota</taxon>
        <taxon>Chitinophagia</taxon>
        <taxon>Chitinophagales</taxon>
        <taxon>Chitinophagaceae</taxon>
        <taxon>Chitinophaga</taxon>
    </lineage>
</organism>
<dbReference type="Pfam" id="PF01694">
    <property type="entry name" value="Rhomboid"/>
    <property type="match status" value="1"/>
</dbReference>
<feature type="domain" description="Peptidase S54 rhomboid" evidence="8">
    <location>
        <begin position="201"/>
        <end position="338"/>
    </location>
</feature>
<evidence type="ECO:0000256" key="6">
    <source>
        <dbReference type="ARBA" id="ARBA00023136"/>
    </source>
</evidence>
<keyword evidence="4" id="KW-0378">Hydrolase</keyword>
<dbReference type="GO" id="GO:0004252">
    <property type="term" value="F:serine-type endopeptidase activity"/>
    <property type="evidence" value="ECO:0007669"/>
    <property type="project" value="InterPro"/>
</dbReference>
<dbReference type="Gene3D" id="1.20.1540.10">
    <property type="entry name" value="Rhomboid-like"/>
    <property type="match status" value="1"/>
</dbReference>
<keyword evidence="3 7" id="KW-0812">Transmembrane</keyword>
<accession>A0A291QRE6</accession>
<dbReference type="PANTHER" id="PTHR43731:SF14">
    <property type="entry name" value="PRESENILIN-ASSOCIATED RHOMBOID-LIKE PROTEIN, MITOCHONDRIAL"/>
    <property type="match status" value="1"/>
</dbReference>
<dbReference type="RefSeq" id="WP_098192956.1">
    <property type="nucleotide sequence ID" value="NZ_CP023777.1"/>
</dbReference>